<evidence type="ECO:0000256" key="2">
    <source>
        <dbReference type="SAM" id="Phobius"/>
    </source>
</evidence>
<keyword evidence="2" id="KW-0812">Transmembrane</keyword>
<feature type="signal peptide" evidence="3">
    <location>
        <begin position="1"/>
        <end position="28"/>
    </location>
</feature>
<feature type="compositionally biased region" description="Polar residues" evidence="1">
    <location>
        <begin position="335"/>
        <end position="348"/>
    </location>
</feature>
<feature type="compositionally biased region" description="Gly residues" evidence="1">
    <location>
        <begin position="242"/>
        <end position="251"/>
    </location>
</feature>
<feature type="chain" id="PRO_5042814524" evidence="3">
    <location>
        <begin position="29"/>
        <end position="398"/>
    </location>
</feature>
<feature type="compositionally biased region" description="Polar residues" evidence="1">
    <location>
        <begin position="75"/>
        <end position="102"/>
    </location>
</feature>
<dbReference type="InterPro" id="IPR051009">
    <property type="entry name" value="PRM"/>
</dbReference>
<keyword evidence="3" id="KW-0732">Signal</keyword>
<proteinExistence type="predicted"/>
<sequence length="398" mass="40379">MGSRKSVKRSLLLSAVFAATVFSGVALAQNNKDTSTTANGATTSTTAEGTTTSPTTVGQTTAVITNTNTDNNNTPSSSAPLPTITGTAAPSTDTGKLTGLPTLSKTLNNVVPTYPPPSPPPTQNAPFMNHSTLPDGTVFIAVGAILGAFGVAILAWRGILACLLHRSVERAAMAQAVANDKMASFPAPPAPFYKYTDHNSSHSLPLGAAVAGRGQRRTTRGPTPSATPSQTNLFFSPTAAGGASGGMGGGSNRDSRFLPSGFYASSSVSPMPGGDGGLRGHGHSSSHGQSINMSNLRPASSRGPLLPGAGGGGTMDRTPPESPNVGPAIGRGTPGSRNFSTSSVNLNRPPSGRAPSAYLDDLLDEQGGQWPPAPPPPGGGHYYPQGQSPSPQQQQGRY</sequence>
<evidence type="ECO:0000313" key="4">
    <source>
        <dbReference type="EMBL" id="KAK3944183.1"/>
    </source>
</evidence>
<keyword evidence="2" id="KW-0472">Membrane</keyword>
<feature type="compositionally biased region" description="Low complexity" evidence="1">
    <location>
        <begin position="34"/>
        <end position="74"/>
    </location>
</feature>
<gene>
    <name evidence="4" type="ORF">QBC46DRAFT_8494</name>
</gene>
<feature type="region of interest" description="Disordered" evidence="1">
    <location>
        <begin position="204"/>
        <end position="398"/>
    </location>
</feature>
<reference evidence="5" key="1">
    <citation type="journal article" date="2023" name="Mol. Phylogenet. Evol.">
        <title>Genome-scale phylogeny and comparative genomics of the fungal order Sordariales.</title>
        <authorList>
            <person name="Hensen N."/>
            <person name="Bonometti L."/>
            <person name="Westerberg I."/>
            <person name="Brannstrom I.O."/>
            <person name="Guillou S."/>
            <person name="Cros-Aarteil S."/>
            <person name="Calhoun S."/>
            <person name="Haridas S."/>
            <person name="Kuo A."/>
            <person name="Mondo S."/>
            <person name="Pangilinan J."/>
            <person name="Riley R."/>
            <person name="LaButti K."/>
            <person name="Andreopoulos B."/>
            <person name="Lipzen A."/>
            <person name="Chen C."/>
            <person name="Yan M."/>
            <person name="Daum C."/>
            <person name="Ng V."/>
            <person name="Clum A."/>
            <person name="Steindorff A."/>
            <person name="Ohm R.A."/>
            <person name="Martin F."/>
            <person name="Silar P."/>
            <person name="Natvig D.O."/>
            <person name="Lalanne C."/>
            <person name="Gautier V."/>
            <person name="Ament-Velasquez S.L."/>
            <person name="Kruys A."/>
            <person name="Hutchinson M.I."/>
            <person name="Powell A.J."/>
            <person name="Barry K."/>
            <person name="Miller A.N."/>
            <person name="Grigoriev I.V."/>
            <person name="Debuchy R."/>
            <person name="Gladieux P."/>
            <person name="Hiltunen Thoren M."/>
            <person name="Johannesson H."/>
        </authorList>
    </citation>
    <scope>NUCLEOTIDE SEQUENCE [LARGE SCALE GENOMIC DNA]</scope>
    <source>
        <strain evidence="5">CBS 340.73</strain>
    </source>
</reference>
<dbReference type="Proteomes" id="UP001303473">
    <property type="component" value="Unassembled WGS sequence"/>
</dbReference>
<accession>A0AAN6NHG8</accession>
<keyword evidence="5" id="KW-1185">Reference proteome</keyword>
<feature type="region of interest" description="Disordered" evidence="1">
    <location>
        <begin position="32"/>
        <end position="102"/>
    </location>
</feature>
<feature type="compositionally biased region" description="Polar residues" evidence="1">
    <location>
        <begin position="289"/>
        <end position="298"/>
    </location>
</feature>
<feature type="compositionally biased region" description="Low complexity" evidence="1">
    <location>
        <begin position="382"/>
        <end position="398"/>
    </location>
</feature>
<evidence type="ECO:0000313" key="5">
    <source>
        <dbReference type="Proteomes" id="UP001303473"/>
    </source>
</evidence>
<feature type="transmembrane region" description="Helical" evidence="2">
    <location>
        <begin position="138"/>
        <end position="164"/>
    </location>
</feature>
<dbReference type="AlphaFoldDB" id="A0AAN6NHG8"/>
<evidence type="ECO:0000256" key="3">
    <source>
        <dbReference type="SAM" id="SignalP"/>
    </source>
</evidence>
<feature type="compositionally biased region" description="Polar residues" evidence="1">
    <location>
        <begin position="224"/>
        <end position="235"/>
    </location>
</feature>
<dbReference type="PANTHER" id="PTHR36089:SF1">
    <property type="entry name" value="CHITIN SYNTHASE 3 COMPLEX PROTEIN CSI2-RELATED"/>
    <property type="match status" value="1"/>
</dbReference>
<evidence type="ECO:0000256" key="1">
    <source>
        <dbReference type="SAM" id="MobiDB-lite"/>
    </source>
</evidence>
<dbReference type="PANTHER" id="PTHR36089">
    <property type="entry name" value="CHITIN SYNTHASE 3 COMPLEX PROTEIN CSI2-RELATED"/>
    <property type="match status" value="1"/>
</dbReference>
<dbReference type="EMBL" id="MU853761">
    <property type="protein sequence ID" value="KAK3944183.1"/>
    <property type="molecule type" value="Genomic_DNA"/>
</dbReference>
<keyword evidence="2" id="KW-1133">Transmembrane helix</keyword>
<organism evidence="4 5">
    <name type="scientific">Diplogelasinospora grovesii</name>
    <dbReference type="NCBI Taxonomy" id="303347"/>
    <lineage>
        <taxon>Eukaryota</taxon>
        <taxon>Fungi</taxon>
        <taxon>Dikarya</taxon>
        <taxon>Ascomycota</taxon>
        <taxon>Pezizomycotina</taxon>
        <taxon>Sordariomycetes</taxon>
        <taxon>Sordariomycetidae</taxon>
        <taxon>Sordariales</taxon>
        <taxon>Diplogelasinosporaceae</taxon>
        <taxon>Diplogelasinospora</taxon>
    </lineage>
</organism>
<name>A0AAN6NHG8_9PEZI</name>
<dbReference type="GO" id="GO:0000324">
    <property type="term" value="C:fungal-type vacuole"/>
    <property type="evidence" value="ECO:0007669"/>
    <property type="project" value="TreeGrafter"/>
</dbReference>
<comment type="caution">
    <text evidence="4">The sequence shown here is derived from an EMBL/GenBank/DDBJ whole genome shotgun (WGS) entry which is preliminary data.</text>
</comment>
<protein>
    <submittedName>
        <fullName evidence="4">Uncharacterized protein</fullName>
    </submittedName>
</protein>